<dbReference type="KEGG" id="acab:QRX50_01240"/>
<dbReference type="Proteomes" id="UP001236014">
    <property type="component" value="Chromosome"/>
</dbReference>
<dbReference type="EMBL" id="CP127294">
    <property type="protein sequence ID" value="WIX79471.1"/>
    <property type="molecule type" value="Genomic_DNA"/>
</dbReference>
<dbReference type="AlphaFoldDB" id="A0A9Y2IHP6"/>
<gene>
    <name evidence="1" type="ORF">QRX50_01240</name>
</gene>
<accession>A0A9Y2IHP6</accession>
<sequence length="90" mass="9872">MEPRRPFLMKGLGYSHPDHAFGTWHGGLVVSHETWHLADLDPTDRTTLHTQLLSTLRTSYGRTGVGLFEHAVVGRHDPSGMPDGTGAAVR</sequence>
<organism evidence="1 2">
    <name type="scientific">Amycolatopsis carbonis</name>
    <dbReference type="NCBI Taxonomy" id="715471"/>
    <lineage>
        <taxon>Bacteria</taxon>
        <taxon>Bacillati</taxon>
        <taxon>Actinomycetota</taxon>
        <taxon>Actinomycetes</taxon>
        <taxon>Pseudonocardiales</taxon>
        <taxon>Pseudonocardiaceae</taxon>
        <taxon>Amycolatopsis</taxon>
    </lineage>
</organism>
<keyword evidence="2" id="KW-1185">Reference proteome</keyword>
<name>A0A9Y2IHP6_9PSEU</name>
<proteinExistence type="predicted"/>
<evidence type="ECO:0000313" key="2">
    <source>
        <dbReference type="Proteomes" id="UP001236014"/>
    </source>
</evidence>
<dbReference type="RefSeq" id="WP_285970160.1">
    <property type="nucleotide sequence ID" value="NZ_CP127294.1"/>
</dbReference>
<reference evidence="1 2" key="1">
    <citation type="submission" date="2023-06" db="EMBL/GenBank/DDBJ databases">
        <authorList>
            <person name="Oyuntsetseg B."/>
            <person name="Kim S.B."/>
        </authorList>
    </citation>
    <scope>NUCLEOTIDE SEQUENCE [LARGE SCALE GENOMIC DNA]</scope>
    <source>
        <strain evidence="1 2">2-15</strain>
    </source>
</reference>
<protein>
    <submittedName>
        <fullName evidence="1">Uncharacterized protein</fullName>
    </submittedName>
</protein>
<evidence type="ECO:0000313" key="1">
    <source>
        <dbReference type="EMBL" id="WIX79471.1"/>
    </source>
</evidence>